<keyword evidence="4 5" id="KW-0804">Transcription</keyword>
<evidence type="ECO:0000256" key="6">
    <source>
        <dbReference type="SAM" id="MobiDB-lite"/>
    </source>
</evidence>
<feature type="region of interest" description="Disordered" evidence="6">
    <location>
        <begin position="252"/>
        <end position="310"/>
    </location>
</feature>
<feature type="compositionally biased region" description="Polar residues" evidence="6">
    <location>
        <begin position="757"/>
        <end position="770"/>
    </location>
</feature>
<comment type="similarity">
    <text evidence="1 5">Belongs to the E2F/DP family.</text>
</comment>
<keyword evidence="5" id="KW-0539">Nucleus</keyword>
<evidence type="ECO:0000313" key="9">
    <source>
        <dbReference type="Proteomes" id="UP000325113"/>
    </source>
</evidence>
<dbReference type="InterPro" id="IPR003316">
    <property type="entry name" value="E2F_WHTH_DNA-bd_dom"/>
</dbReference>
<gene>
    <name evidence="8" type="ORF">FNF31_07283</name>
</gene>
<dbReference type="InterPro" id="IPR036388">
    <property type="entry name" value="WH-like_DNA-bd_sf"/>
</dbReference>
<feature type="compositionally biased region" description="Basic and acidic residues" evidence="6">
    <location>
        <begin position="1065"/>
        <end position="1078"/>
    </location>
</feature>
<feature type="region of interest" description="Disordered" evidence="6">
    <location>
        <begin position="627"/>
        <end position="729"/>
    </location>
</feature>
<organism evidence="8 9">
    <name type="scientific">Cafeteria roenbergensis</name>
    <name type="common">Marine flagellate</name>
    <dbReference type="NCBI Taxonomy" id="33653"/>
    <lineage>
        <taxon>Eukaryota</taxon>
        <taxon>Sar</taxon>
        <taxon>Stramenopiles</taxon>
        <taxon>Bigyra</taxon>
        <taxon>Opalozoa</taxon>
        <taxon>Bicosoecida</taxon>
        <taxon>Cafeteriaceae</taxon>
        <taxon>Cafeteria</taxon>
    </lineage>
</organism>
<dbReference type="PANTHER" id="PTHR12081:SF7">
    <property type="entry name" value="TRANSCRIPTION FACTOR EFL-3"/>
    <property type="match status" value="1"/>
</dbReference>
<dbReference type="Proteomes" id="UP000325113">
    <property type="component" value="Unassembled WGS sequence"/>
</dbReference>
<comment type="caution">
    <text evidence="8">The sequence shown here is derived from an EMBL/GenBank/DDBJ whole genome shotgun (WGS) entry which is preliminary data.</text>
</comment>
<feature type="compositionally biased region" description="Acidic residues" evidence="6">
    <location>
        <begin position="660"/>
        <end position="672"/>
    </location>
</feature>
<dbReference type="InterPro" id="IPR036390">
    <property type="entry name" value="WH_DNA-bd_sf"/>
</dbReference>
<feature type="region of interest" description="Disordered" evidence="6">
    <location>
        <begin position="848"/>
        <end position="878"/>
    </location>
</feature>
<feature type="region of interest" description="Disordered" evidence="6">
    <location>
        <begin position="754"/>
        <end position="779"/>
    </location>
</feature>
<proteinExistence type="inferred from homology"/>
<dbReference type="GO" id="GO:0000981">
    <property type="term" value="F:DNA-binding transcription factor activity, RNA polymerase II-specific"/>
    <property type="evidence" value="ECO:0007669"/>
    <property type="project" value="TreeGrafter"/>
</dbReference>
<sequence>MASPGPSGNGQPDSDAVQARASMVSAAAAMLRQHVLHAIRLTAAILGHEVPTELNLPNTHHQIHHVARPVSGGGAHRRIASVDCPAVWRCLPGCATLPDGLRLPCPPTVVSRSNDCATLADAVLGVPSAALALAARAAVGSLRASAPDSGPDGLDESAAGIEAGAADADAQAGAAGARRSTANEASAPRFYVPLEDAATPPEPAPGVLVGDPASRRRGLDIWAPAHGALPGGGLPCLYNKLGAVAQGASLERRAAEAEGADRSPDADADDEEDTPGSGSPDRPTAAQPAGSASSSASVAAGAASGSSKSRRDRGLNVVCENFLAYCASGGVDVVVLDKIADKLDIQRRRIYDLVNIFEAVGITTRKERNKYFWHGTSMLPLVLERLKARALADPNVCPPGEGPDPGPREPLAVGTMESTQLRKAGAVVCFGVPAGEPESERGWRSPSKAASPLRGGRAPKREREAEPAKPLAAKDPNAQDDAVSSLSGTGGEKSMGAQAQRLVMLFLAGRPVVCLEHAAAIMMGEEASKDARRLKTKVRRLYDIANVLQSLGLVHKVSLATLPTRKAAFAWRGVGSVPLLPGLRPSVTAAGQAASSSSVASSAKEGAGSATGASLAAHGPAGIRTGYGYGSSAAGPRRRTQRRRTARVAGGASAGRGAFADEDDDEDEDGDDISVGSTRGRHQLPGSSANRRFPSPVRRSVLAELSPSDHLSHLDHDPPRDSGRSHPHGHVADEAVDLEMLGLAAQGDAVNAAAPRQSVSRTAAGSTHQSAVWGDDLIPGDNPAGMGTEGFPFPSAFLGEDADSDADPALDVDDMDVATPNLRQPNQARWDSDADRFPALLLGVDDASPSPARASRRSAVRRAANPAFHPNTTPAGNRVGFATVAADAGRIPSSSSASSARQQLRARHAPSATRGVRETSLGDSSAVAAASAGGASPTGPAIALLDLATASSSKRRLDLSSPGHASAARGMRGSSRDRSAAPSTSTGGRAGRRGGAPASPDRLVDSQLTLSRATVASEARSGARSRRCSEGAEEDGLAASGLSLHRAMAEPDSGRGADSDFPGLARREGAGAGRDGRERAGGEFVAWLRPSEMRVATDGRGGALGVVALGGTLEERQPGGEDGTFAPSEGITSSSDIDHSAGSGRGASEGDGIFDLHTPTRDSVAGAPFGELTRKHTTAKRYEPGCRRSAGRGLASSADRPARSPRGGSSDVDGVSSDGDDFDALGLGLLDFSDTAI</sequence>
<dbReference type="PANTHER" id="PTHR12081">
    <property type="entry name" value="TRANSCRIPTION FACTOR E2F"/>
    <property type="match status" value="1"/>
</dbReference>
<dbReference type="GO" id="GO:0090575">
    <property type="term" value="C:RNA polymerase II transcription regulator complex"/>
    <property type="evidence" value="ECO:0007669"/>
    <property type="project" value="TreeGrafter"/>
</dbReference>
<feature type="compositionally biased region" description="Basic and acidic residues" evidence="6">
    <location>
        <begin position="252"/>
        <end position="265"/>
    </location>
</feature>
<accession>A0A5A8C930</accession>
<feature type="compositionally biased region" description="Low complexity" evidence="6">
    <location>
        <begin position="285"/>
        <end position="307"/>
    </location>
</feature>
<evidence type="ECO:0000256" key="4">
    <source>
        <dbReference type="ARBA" id="ARBA00023163"/>
    </source>
</evidence>
<feature type="compositionally biased region" description="Basic residues" evidence="6">
    <location>
        <begin position="636"/>
        <end position="646"/>
    </location>
</feature>
<feature type="region of interest" description="Disordered" evidence="6">
    <location>
        <begin position="1112"/>
        <end position="1218"/>
    </location>
</feature>
<feature type="region of interest" description="Disordered" evidence="6">
    <location>
        <begin position="891"/>
        <end position="921"/>
    </location>
</feature>
<evidence type="ECO:0000313" key="8">
    <source>
        <dbReference type="EMBL" id="KAA0149177.1"/>
    </source>
</evidence>
<evidence type="ECO:0000259" key="7">
    <source>
        <dbReference type="SMART" id="SM01372"/>
    </source>
</evidence>
<feature type="domain" description="E2F/DP family winged-helix DNA-binding" evidence="7">
    <location>
        <begin position="490"/>
        <end position="573"/>
    </location>
</feature>
<keyword evidence="3 5" id="KW-0238">DNA-binding</keyword>
<dbReference type="GO" id="GO:0000978">
    <property type="term" value="F:RNA polymerase II cis-regulatory region sequence-specific DNA binding"/>
    <property type="evidence" value="ECO:0007669"/>
    <property type="project" value="InterPro"/>
</dbReference>
<dbReference type="SMART" id="SM01372">
    <property type="entry name" value="E2F_TDP"/>
    <property type="match status" value="2"/>
</dbReference>
<dbReference type="EMBL" id="VLTM01000139">
    <property type="protein sequence ID" value="KAA0149177.1"/>
    <property type="molecule type" value="Genomic_DNA"/>
</dbReference>
<feature type="compositionally biased region" description="Low complexity" evidence="6">
    <location>
        <begin position="1207"/>
        <end position="1217"/>
    </location>
</feature>
<reference evidence="8 9" key="1">
    <citation type="submission" date="2019-07" db="EMBL/GenBank/DDBJ databases">
        <title>Genomes of Cafeteria roenbergensis.</title>
        <authorList>
            <person name="Fischer M.G."/>
            <person name="Hackl T."/>
            <person name="Roman M."/>
        </authorList>
    </citation>
    <scope>NUCLEOTIDE SEQUENCE [LARGE SCALE GENOMIC DNA]</scope>
    <source>
        <strain evidence="8 9">Cflag</strain>
    </source>
</reference>
<feature type="region of interest" description="Disordered" evidence="6">
    <location>
        <begin position="436"/>
        <end position="493"/>
    </location>
</feature>
<protein>
    <recommendedName>
        <fullName evidence="7">E2F/DP family winged-helix DNA-binding domain-containing protein</fullName>
    </recommendedName>
</protein>
<dbReference type="Gene3D" id="1.10.10.10">
    <property type="entry name" value="Winged helix-like DNA-binding domain superfamily/Winged helix DNA-binding domain"/>
    <property type="match status" value="2"/>
</dbReference>
<comment type="subcellular location">
    <subcellularLocation>
        <location evidence="5">Nucleus</location>
    </subcellularLocation>
</comment>
<feature type="compositionally biased region" description="Low complexity" evidence="6">
    <location>
        <begin position="647"/>
        <end position="658"/>
    </location>
</feature>
<dbReference type="Pfam" id="PF02319">
    <property type="entry name" value="WHD_E2F_TDP"/>
    <property type="match status" value="2"/>
</dbReference>
<evidence type="ECO:0000256" key="5">
    <source>
        <dbReference type="RuleBase" id="RU003796"/>
    </source>
</evidence>
<feature type="domain" description="E2F/DP family winged-helix DNA-binding" evidence="7">
    <location>
        <begin position="310"/>
        <end position="375"/>
    </location>
</feature>
<evidence type="ECO:0000256" key="2">
    <source>
        <dbReference type="ARBA" id="ARBA00023015"/>
    </source>
</evidence>
<keyword evidence="2 5" id="KW-0805">Transcription regulation</keyword>
<feature type="region of interest" description="Disordered" evidence="6">
    <location>
        <begin position="953"/>
        <end position="1036"/>
    </location>
</feature>
<dbReference type="InterPro" id="IPR015633">
    <property type="entry name" value="E2F"/>
</dbReference>
<evidence type="ECO:0000256" key="3">
    <source>
        <dbReference type="ARBA" id="ARBA00023125"/>
    </source>
</evidence>
<dbReference type="AlphaFoldDB" id="A0A5A8C930"/>
<evidence type="ECO:0000256" key="1">
    <source>
        <dbReference type="ARBA" id="ARBA00010940"/>
    </source>
</evidence>
<feature type="compositionally biased region" description="Basic and acidic residues" evidence="6">
    <location>
        <begin position="710"/>
        <end position="724"/>
    </location>
</feature>
<feature type="region of interest" description="Disordered" evidence="6">
    <location>
        <begin position="1049"/>
        <end position="1078"/>
    </location>
</feature>
<feature type="compositionally biased region" description="Basic and acidic residues" evidence="6">
    <location>
        <begin position="1049"/>
        <end position="1058"/>
    </location>
</feature>
<name>A0A5A8C930_CAFRO</name>
<dbReference type="SUPFAM" id="SSF46785">
    <property type="entry name" value="Winged helix' DNA-binding domain"/>
    <property type="match status" value="2"/>
</dbReference>